<dbReference type="InterPro" id="IPR046851">
    <property type="entry name" value="NBCH_WD40"/>
</dbReference>
<evidence type="ECO:0000256" key="3">
    <source>
        <dbReference type="PROSITE-ProRule" id="PRU00221"/>
    </source>
</evidence>
<keyword evidence="8" id="KW-1185">Reference proteome</keyword>
<dbReference type="SUPFAM" id="SSF50729">
    <property type="entry name" value="PH domain-like"/>
    <property type="match status" value="1"/>
</dbReference>
<dbReference type="InterPro" id="IPR000409">
    <property type="entry name" value="BEACH_dom"/>
</dbReference>
<dbReference type="PANTHER" id="PTHR13743:SF163">
    <property type="entry name" value="BEACH DOMAIN-CONTAINING PROTEIN"/>
    <property type="match status" value="1"/>
</dbReference>
<dbReference type="PROSITE" id="PS51783">
    <property type="entry name" value="PH_BEACH"/>
    <property type="match status" value="1"/>
</dbReference>
<feature type="domain" description="BEACH" evidence="5">
    <location>
        <begin position="1556"/>
        <end position="1845"/>
    </location>
</feature>
<keyword evidence="2" id="KW-0677">Repeat</keyword>
<dbReference type="Gene3D" id="2.30.29.30">
    <property type="entry name" value="Pleckstrin-homology domain (PH domain)/Phosphotyrosine-binding domain (PTB)"/>
    <property type="match status" value="1"/>
</dbReference>
<evidence type="ECO:0000313" key="8">
    <source>
        <dbReference type="Proteomes" id="UP000243579"/>
    </source>
</evidence>
<keyword evidence="1 3" id="KW-0853">WD repeat</keyword>
<dbReference type="InterPro" id="IPR011047">
    <property type="entry name" value="Quinoprotein_ADH-like_sf"/>
</dbReference>
<dbReference type="Pfam" id="PF14844">
    <property type="entry name" value="PH_BEACH"/>
    <property type="match status" value="1"/>
</dbReference>
<evidence type="ECO:0000256" key="4">
    <source>
        <dbReference type="SAM" id="MobiDB-lite"/>
    </source>
</evidence>
<dbReference type="InterPro" id="IPR036372">
    <property type="entry name" value="BEACH_dom_sf"/>
</dbReference>
<dbReference type="EMBL" id="JNBR01000370">
    <property type="protein sequence ID" value="OQR94211.1"/>
    <property type="molecule type" value="Genomic_DNA"/>
</dbReference>
<reference evidence="7 8" key="1">
    <citation type="journal article" date="2014" name="Genome Biol. Evol.">
        <title>The secreted proteins of Achlya hypogyna and Thraustotheca clavata identify the ancestral oomycete secretome and reveal gene acquisitions by horizontal gene transfer.</title>
        <authorList>
            <person name="Misner I."/>
            <person name="Blouin N."/>
            <person name="Leonard G."/>
            <person name="Richards T.A."/>
            <person name="Lane C.E."/>
        </authorList>
    </citation>
    <scope>NUCLEOTIDE SEQUENCE [LARGE SCALE GENOMIC DNA]</scope>
    <source>
        <strain evidence="7 8">ATCC 48635</strain>
    </source>
</reference>
<feature type="repeat" description="WD" evidence="3">
    <location>
        <begin position="1986"/>
        <end position="2018"/>
    </location>
</feature>
<protein>
    <submittedName>
        <fullName evidence="7">BEACH domain-containing protein</fullName>
    </submittedName>
</protein>
<dbReference type="Pfam" id="PF02138">
    <property type="entry name" value="Beach"/>
    <property type="match status" value="1"/>
</dbReference>
<evidence type="ECO:0000256" key="1">
    <source>
        <dbReference type="ARBA" id="ARBA00022574"/>
    </source>
</evidence>
<dbReference type="PANTHER" id="PTHR13743">
    <property type="entry name" value="BEIGE/BEACH-RELATED"/>
    <property type="match status" value="1"/>
</dbReference>
<dbReference type="PROSITE" id="PS50082">
    <property type="entry name" value="WD_REPEATS_2"/>
    <property type="match status" value="1"/>
</dbReference>
<sequence length="2218" mass="241233">MEDLIAEALRAEGAEGEMVRLLIDIAAQAEEDVGLRTQAIKVGAQLVRRRMEAQRPIDEPAASKGPLDDPSATPESHNVVSAYLTLLKKVQSPDHVADILRTLADLLSCHVNPIDAYSLWESIESSAPSLREELLRVFQGALEREMDPAMLVKRQTFAMHGPHAGIVAPAAVFTPSKKGYSFVVGLLLEPGTACMSLFSLRGAAGHGVSALLDGTTLLLATHSAQGSFTKVVVPLPDRARMEHQWTHLAIVHSKKMVFKDKISVFLDGAAIFTGNLPYPDAVQMTGGHNCVGTMPHFPCFQGHMWFPTLFGTSLSDAEVAQLHWRDGAMLLRQWLYENAGAADKSRFVFAYDARVCALATSACFDVSRNGSDGWLEPGTTPRITAGLPAALATLGGVSSLLYCLLQDSSLTLTAALAGLRAVIAGVQVSPRCRAHFLRCHGSKIVATILQALPSSSLSVELLDTVVTLVDGLSAQVPAPRLRTIVIVLFVMNGAWFTAPFATQLRLLGDVLPTYSALLETQGGHDFTVIDVGYWCGVLRTWYVPPVATPLTTADASLCCKLVLEKLIHPLLMPSKGPTNMDADPFVQLIVYLDDRLGGATAADVDVVAILRYLVRELSDVAPLALSGATSPPPVHRMLRQLLHWSPLCVWFKWLREPAADIRLLLLQAFEAMTHTLTLRYAEAVLLSSSLQEHPLEMPQCEVVLDICLGRLNATGHRATLTPRFACIPVVLLKLVPASPHDVQLYILYATAKALRTTGTEIVHESIRAYPEWLAILLPSCAEALTPPPPPTTTMDPDQLNDYCMVLVDDAASLGARIDMVRCIGAGGDSYGAEFMLTVLQSAGTPEPVKDAILHTVLASFPALAPRLAESTRLHIAADVLVYSVRHVRHGWVHLLEALFYLRRDDWQLRLLRSVLDAVVVAPGASWENLSQLAAVCTVWATRLAVPAVQLAPLQAQTKVLWGLVAPWLGRVPWAEASVLLRQGATDADATDDMLVHQLFAPLPIAQALALDATFAWAATTLATTTLDLRTLQAFADTVLHPPLPSDDGAPEMTIDMDWSARLQWRVLRALVELITVAPPAEVAPLDEWIQNLARSPAYLASTPLLEQLTTLQPLVPPTLYAEIAALDSSSAVKAHIETFAAAWETHRASSSVFNPALLVADTEVRASLLQAHQEELEAVARTMWSDADNVILYPIADVLGRLEADVAKAAAHFGDRVRTVRRLLRREGLPPPAHPWVKLQRTENELRMRLRLKPMAARSDSIVVSVAAAPEPPGLEASWRSDGASFEELTDMLSDATVRAVLRTATSSTVEEADDTCEYEGPSWDTPPTSSESVGSGERTFALRMTSLVTDKVQRNMDKVVDKVHDQLSGSVELLQDALHDKVVDAKAAIDLQVDHLRFVKDTLSEEATNLLDQVQKRPAARRRSSLDTTMKRFGQHDFVCKAQWICHAHIVAGELRVTDRELLFVSSAIVDEHGAEVADAGVGLKVHRILLDDMAQLYGRRYLLQVTALEVFVASSRKNYFFHICRPATVHDVHRAIMSKRPLQLYRDPEWRRLRHPSHMFKTAPQTTQWVNHEISTFAYLMWLNTVAGRTYNDVTQYPVFPWVLADYTSSHLDLTRAATFRDLSKPLGALNETRLAFYLERSRAFDDPDIPKFLYGSHYSHVGAVLYYLIRLEPFTSLARRVQGGRLDHADRLFHSVAETWANCLSDTSDLKELTPEWFYQPAFLCNANKVDLGTCQNGTVLGDVVLPPYATSAQDFIFKHMEALESEYVSAHIHEWIDLVFGAKQRGAPAVEANNVFFYLTYEGSVDIESIQDPVLQASMRAQIAHFGQTPTQLLKEGHPPRNAVSDALVPSVTPVLLPHAAPIVLLAFTGGNLFCLDASGQSSSQRFVSPFAASASPTKSTVGSPQRTARSPLMLSRSNSSADGGLIDVIERKTRRVLAADTWLDPIWATFLDAGNWVASGGHLDGSVRFYSAADGTFHSAVLHHSERVTCIAATTRATLACGSADGTVSLWTLAASGASSLLDFSLSMFRSATKRAVAEPDWSPAQVLLGHGSPVSALACCEDLGLIVSCSRAVCLVHHMVSGDVTQQLALPPEVVRVSAVGMSRLGLVVVAGGGDDPTGPSTVVSFAADGQRLAQMAMHERVTHVTLLERTGHVIVGGSFGATVLAAHTLAVVQPLTTVGVASIAVSTDEKFAILGLAVMPVQLLSANLVLA</sequence>
<dbReference type="InterPro" id="IPR001680">
    <property type="entry name" value="WD40_rpt"/>
</dbReference>
<dbReference type="STRING" id="1202772.A0A1V9Z8D2"/>
<dbReference type="Gene3D" id="1.10.1540.10">
    <property type="entry name" value="BEACH domain"/>
    <property type="match status" value="1"/>
</dbReference>
<dbReference type="SMART" id="SM01026">
    <property type="entry name" value="Beach"/>
    <property type="match status" value="1"/>
</dbReference>
<evidence type="ECO:0000259" key="6">
    <source>
        <dbReference type="PROSITE" id="PS51783"/>
    </source>
</evidence>
<dbReference type="SUPFAM" id="SSF50998">
    <property type="entry name" value="Quinoprotein alcohol dehydrogenase-like"/>
    <property type="match status" value="1"/>
</dbReference>
<accession>A0A1V9Z8D2</accession>
<dbReference type="SMART" id="SM00320">
    <property type="entry name" value="WD40"/>
    <property type="match status" value="3"/>
</dbReference>
<feature type="domain" description="BEACH-type PH" evidence="6">
    <location>
        <begin position="1432"/>
        <end position="1539"/>
    </location>
</feature>
<dbReference type="InterPro" id="IPR011993">
    <property type="entry name" value="PH-like_dom_sf"/>
</dbReference>
<dbReference type="SUPFAM" id="SSF81837">
    <property type="entry name" value="BEACH domain"/>
    <property type="match status" value="1"/>
</dbReference>
<feature type="region of interest" description="Disordered" evidence="4">
    <location>
        <begin position="1309"/>
        <end position="1336"/>
    </location>
</feature>
<dbReference type="OrthoDB" id="26681at2759"/>
<evidence type="ECO:0000259" key="5">
    <source>
        <dbReference type="PROSITE" id="PS50197"/>
    </source>
</evidence>
<dbReference type="PROSITE" id="PS50197">
    <property type="entry name" value="BEACH"/>
    <property type="match status" value="1"/>
</dbReference>
<feature type="region of interest" description="Disordered" evidence="4">
    <location>
        <begin position="53"/>
        <end position="74"/>
    </location>
</feature>
<dbReference type="InterPro" id="IPR050865">
    <property type="entry name" value="BEACH_Domain"/>
</dbReference>
<dbReference type="Proteomes" id="UP000243579">
    <property type="component" value="Unassembled WGS sequence"/>
</dbReference>
<dbReference type="InterPro" id="IPR023362">
    <property type="entry name" value="PH-BEACH_dom"/>
</dbReference>
<dbReference type="Gene3D" id="2.130.10.10">
    <property type="entry name" value="YVTN repeat-like/Quinoprotein amine dehydrogenase"/>
    <property type="match status" value="1"/>
</dbReference>
<comment type="caution">
    <text evidence="7">The sequence shown here is derived from an EMBL/GenBank/DDBJ whole genome shotgun (WGS) entry which is preliminary data.</text>
</comment>
<dbReference type="InterPro" id="IPR013320">
    <property type="entry name" value="ConA-like_dom_sf"/>
</dbReference>
<dbReference type="SUPFAM" id="SSF49899">
    <property type="entry name" value="Concanavalin A-like lectins/glucanases"/>
    <property type="match status" value="1"/>
</dbReference>
<dbReference type="CDD" id="cd06071">
    <property type="entry name" value="Beach"/>
    <property type="match status" value="1"/>
</dbReference>
<evidence type="ECO:0000256" key="2">
    <source>
        <dbReference type="ARBA" id="ARBA00022737"/>
    </source>
</evidence>
<dbReference type="Pfam" id="PF20426">
    <property type="entry name" value="NBCH_WD40"/>
    <property type="match status" value="1"/>
</dbReference>
<name>A0A1V9Z8D2_ACHHY</name>
<proteinExistence type="predicted"/>
<gene>
    <name evidence="7" type="ORF">ACHHYP_01599</name>
</gene>
<organism evidence="7 8">
    <name type="scientific">Achlya hypogyna</name>
    <name type="common">Oomycete</name>
    <name type="synonym">Protoachlya hypogyna</name>
    <dbReference type="NCBI Taxonomy" id="1202772"/>
    <lineage>
        <taxon>Eukaryota</taxon>
        <taxon>Sar</taxon>
        <taxon>Stramenopiles</taxon>
        <taxon>Oomycota</taxon>
        <taxon>Saprolegniomycetes</taxon>
        <taxon>Saprolegniales</taxon>
        <taxon>Achlyaceae</taxon>
        <taxon>Achlya</taxon>
    </lineage>
</organism>
<evidence type="ECO:0000313" key="7">
    <source>
        <dbReference type="EMBL" id="OQR94211.1"/>
    </source>
</evidence>
<feature type="compositionally biased region" description="Polar residues" evidence="4">
    <location>
        <begin position="1899"/>
        <end position="1913"/>
    </location>
</feature>
<feature type="region of interest" description="Disordered" evidence="4">
    <location>
        <begin position="1899"/>
        <end position="1921"/>
    </location>
</feature>
<dbReference type="FunFam" id="1.10.1540.10:FF:000001">
    <property type="entry name" value="neurobeachin isoform X1"/>
    <property type="match status" value="1"/>
</dbReference>
<dbReference type="InterPro" id="IPR015943">
    <property type="entry name" value="WD40/YVTN_repeat-like_dom_sf"/>
</dbReference>